<dbReference type="PANTHER" id="PTHR35779:SF1">
    <property type="entry name" value="PH-RESPONSE REGULATOR PROTEIN PALH_RIM21"/>
    <property type="match status" value="1"/>
</dbReference>
<evidence type="ECO:0000256" key="6">
    <source>
        <dbReference type="ARBA" id="ARBA00040155"/>
    </source>
</evidence>
<gene>
    <name evidence="9" type="ORF">METBISCDRAFT_29976</name>
</gene>
<dbReference type="OrthoDB" id="5393256at2759"/>
<feature type="transmembrane region" description="Helical" evidence="8">
    <location>
        <begin position="238"/>
        <end position="257"/>
    </location>
</feature>
<comment type="similarity">
    <text evidence="5">Belongs to the palH/RIM21 family.</text>
</comment>
<feature type="transmembrane region" description="Helical" evidence="8">
    <location>
        <begin position="120"/>
        <end position="145"/>
    </location>
</feature>
<reference evidence="10" key="1">
    <citation type="journal article" date="2018" name="Nat. Microbiol.">
        <title>Leveraging single-cell genomics to expand the fungal tree of life.</title>
        <authorList>
            <person name="Ahrendt S.R."/>
            <person name="Quandt C.A."/>
            <person name="Ciobanu D."/>
            <person name="Clum A."/>
            <person name="Salamov A."/>
            <person name="Andreopoulos B."/>
            <person name="Cheng J.F."/>
            <person name="Woyke T."/>
            <person name="Pelin A."/>
            <person name="Henrissat B."/>
            <person name="Reynolds N.K."/>
            <person name="Benny G.L."/>
            <person name="Smith M.E."/>
            <person name="James T.Y."/>
            <person name="Grigoriev I.V."/>
        </authorList>
    </citation>
    <scope>NUCLEOTIDE SEQUENCE [LARGE SCALE GENOMIC DNA]</scope>
    <source>
        <strain evidence="10">Baker2002</strain>
    </source>
</reference>
<evidence type="ECO:0000256" key="4">
    <source>
        <dbReference type="ARBA" id="ARBA00023136"/>
    </source>
</evidence>
<evidence type="ECO:0000256" key="3">
    <source>
        <dbReference type="ARBA" id="ARBA00022989"/>
    </source>
</evidence>
<evidence type="ECO:0000256" key="5">
    <source>
        <dbReference type="ARBA" id="ARBA00038109"/>
    </source>
</evidence>
<dbReference type="Pfam" id="PF08733">
    <property type="entry name" value="PalH"/>
    <property type="match status" value="1"/>
</dbReference>
<feature type="transmembrane region" description="Helical" evidence="8">
    <location>
        <begin position="199"/>
        <end position="218"/>
    </location>
</feature>
<accession>A0A4V1J3F0</accession>
<proteinExistence type="inferred from homology"/>
<dbReference type="InterPro" id="IPR014844">
    <property type="entry name" value="PalH"/>
</dbReference>
<feature type="region of interest" description="Disordered" evidence="7">
    <location>
        <begin position="341"/>
        <end position="395"/>
    </location>
</feature>
<feature type="transmembrane region" description="Helical" evidence="8">
    <location>
        <begin position="165"/>
        <end position="187"/>
    </location>
</feature>
<dbReference type="PANTHER" id="PTHR35779">
    <property type="entry name" value="PH-RESPONSE REGULATOR PROTEIN PALH/RIM21"/>
    <property type="match status" value="1"/>
</dbReference>
<dbReference type="GO" id="GO:0005886">
    <property type="term" value="C:plasma membrane"/>
    <property type="evidence" value="ECO:0007669"/>
    <property type="project" value="TreeGrafter"/>
</dbReference>
<evidence type="ECO:0000256" key="7">
    <source>
        <dbReference type="SAM" id="MobiDB-lite"/>
    </source>
</evidence>
<evidence type="ECO:0000313" key="9">
    <source>
        <dbReference type="EMBL" id="RKP31829.1"/>
    </source>
</evidence>
<sequence>MFLLNSGNNEHYALCGIFNLNEGVLVSNNFAQPVQYILGGYYQQSCFKGAYPMLNTQVDVIFKEFSQPLPMVKDGWEKFTSDPGSFTNGLVPVLYSISILAVVTWFLTVFVVTNLKKSPVLLRISTTFALIHMLIVLVRSLIFLHRQQLRGYIDGQVLLSEMGNITWINATDLVVILLLQICQVQVIMRLFSRQSDKRIVFLAGVAFSVASQVLWGVKKIALFASLTEIGPVIPSLTYLLRIATNVIYATIFTAFVLKKLRNLIKNPSIWLITVLSVMLVYAPVAFFVADVTSSWAHEYSIVTYVVYQLLQRIQEQEGVLGRKFYEDEICELDRLGLFVEEEEHEDDSEDGPGQLENYASSTNTDDNDSTGKPDGSDRAYASSKATSSAAGISPTMGYPIRKSVSRIAFSSTSHPKSVHSSSSRAKSNIQKGYSMLKESFLGATDKMISIGLEIPQPSSKSSVTRHAPIFRESECTLENDFHSTSFRRHNRERGNGNNVSSPTRMNRDVFVHSTKNVELNRNE</sequence>
<comment type="subcellular location">
    <subcellularLocation>
        <location evidence="1">Membrane</location>
        <topology evidence="1">Multi-pass membrane protein</topology>
    </subcellularLocation>
</comment>
<feature type="transmembrane region" description="Helical" evidence="8">
    <location>
        <begin position="269"/>
        <end position="289"/>
    </location>
</feature>
<evidence type="ECO:0000256" key="1">
    <source>
        <dbReference type="ARBA" id="ARBA00004141"/>
    </source>
</evidence>
<dbReference type="GO" id="GO:0071467">
    <property type="term" value="P:cellular response to pH"/>
    <property type="evidence" value="ECO:0007669"/>
    <property type="project" value="TreeGrafter"/>
</dbReference>
<keyword evidence="4 8" id="KW-0472">Membrane</keyword>
<dbReference type="EMBL" id="ML004437">
    <property type="protein sequence ID" value="RKP31829.1"/>
    <property type="molecule type" value="Genomic_DNA"/>
</dbReference>
<organism evidence="9 10">
    <name type="scientific">Metschnikowia bicuspidata</name>
    <dbReference type="NCBI Taxonomy" id="27322"/>
    <lineage>
        <taxon>Eukaryota</taxon>
        <taxon>Fungi</taxon>
        <taxon>Dikarya</taxon>
        <taxon>Ascomycota</taxon>
        <taxon>Saccharomycotina</taxon>
        <taxon>Pichiomycetes</taxon>
        <taxon>Metschnikowiaceae</taxon>
        <taxon>Metschnikowia</taxon>
    </lineage>
</organism>
<keyword evidence="3 8" id="KW-1133">Transmembrane helix</keyword>
<keyword evidence="2 8" id="KW-0812">Transmembrane</keyword>
<protein>
    <recommendedName>
        <fullName evidence="6">pH-response regulator protein palH/RIM21</fullName>
    </recommendedName>
</protein>
<feature type="transmembrane region" description="Helical" evidence="8">
    <location>
        <begin position="93"/>
        <end position="113"/>
    </location>
</feature>
<evidence type="ECO:0000256" key="2">
    <source>
        <dbReference type="ARBA" id="ARBA00022692"/>
    </source>
</evidence>
<feature type="compositionally biased region" description="Low complexity" evidence="7">
    <location>
        <begin position="379"/>
        <end position="393"/>
    </location>
</feature>
<keyword evidence="10" id="KW-1185">Reference proteome</keyword>
<dbReference type="AlphaFoldDB" id="A0A4V1J3F0"/>
<feature type="compositionally biased region" description="Acidic residues" evidence="7">
    <location>
        <begin position="341"/>
        <end position="350"/>
    </location>
</feature>
<name>A0A4V1J3F0_9ASCO</name>
<evidence type="ECO:0000256" key="8">
    <source>
        <dbReference type="SAM" id="Phobius"/>
    </source>
</evidence>
<dbReference type="Proteomes" id="UP000268321">
    <property type="component" value="Unassembled WGS sequence"/>
</dbReference>
<evidence type="ECO:0000313" key="10">
    <source>
        <dbReference type="Proteomes" id="UP000268321"/>
    </source>
</evidence>